<proteinExistence type="predicted"/>
<dbReference type="Pfam" id="PF25056">
    <property type="entry name" value="DUF7793"/>
    <property type="match status" value="1"/>
</dbReference>
<dbReference type="OrthoDB" id="5512963at2"/>
<dbReference type="Proteomes" id="UP000309215">
    <property type="component" value="Unassembled WGS sequence"/>
</dbReference>
<feature type="domain" description="DUF7793" evidence="1">
    <location>
        <begin position="53"/>
        <end position="133"/>
    </location>
</feature>
<keyword evidence="3" id="KW-1185">Reference proteome</keyword>
<evidence type="ECO:0000259" key="1">
    <source>
        <dbReference type="Pfam" id="PF25056"/>
    </source>
</evidence>
<organism evidence="2 3">
    <name type="scientific">Polyangium fumosum</name>
    <dbReference type="NCBI Taxonomy" id="889272"/>
    <lineage>
        <taxon>Bacteria</taxon>
        <taxon>Pseudomonadati</taxon>
        <taxon>Myxococcota</taxon>
        <taxon>Polyangia</taxon>
        <taxon>Polyangiales</taxon>
        <taxon>Polyangiaceae</taxon>
        <taxon>Polyangium</taxon>
    </lineage>
</organism>
<gene>
    <name evidence="2" type="ORF">E8A74_27530</name>
</gene>
<dbReference type="RefSeq" id="WP_136932061.1">
    <property type="nucleotide sequence ID" value="NZ_SSMQ01000032.1"/>
</dbReference>
<dbReference type="AlphaFoldDB" id="A0A4V5PME8"/>
<evidence type="ECO:0000313" key="3">
    <source>
        <dbReference type="Proteomes" id="UP000309215"/>
    </source>
</evidence>
<comment type="caution">
    <text evidence="2">The sequence shown here is derived from an EMBL/GenBank/DDBJ whole genome shotgun (WGS) entry which is preliminary data.</text>
</comment>
<reference evidence="2 3" key="1">
    <citation type="submission" date="2019-04" db="EMBL/GenBank/DDBJ databases">
        <authorList>
            <person name="Li Y."/>
            <person name="Wang J."/>
        </authorList>
    </citation>
    <scope>NUCLEOTIDE SEQUENCE [LARGE SCALE GENOMIC DNA]</scope>
    <source>
        <strain evidence="2 3">DSM 14668</strain>
    </source>
</reference>
<name>A0A4V5PME8_9BACT</name>
<accession>A0A4V5PME8</accession>
<protein>
    <recommendedName>
        <fullName evidence="1">DUF7793 domain-containing protein</fullName>
    </recommendedName>
</protein>
<sequence>MKNESTERLTIGPHVVTFVPPDLLVLEFGVPLEVDTFSRVLDYMYGMGAERGPCKVLMDISRIRSVPRDIREAVRARKDASKNTAVAFVGAPFSVRVALEMIIAAIRILKPERPRYPSAFFAHKEEALAWLQSQPSAAASNHAA</sequence>
<dbReference type="InterPro" id="IPR056695">
    <property type="entry name" value="DUF7793"/>
</dbReference>
<dbReference type="EMBL" id="SSMQ01000032">
    <property type="protein sequence ID" value="TKD03081.1"/>
    <property type="molecule type" value="Genomic_DNA"/>
</dbReference>
<evidence type="ECO:0000313" key="2">
    <source>
        <dbReference type="EMBL" id="TKD03081.1"/>
    </source>
</evidence>